<keyword evidence="3" id="KW-1185">Reference proteome</keyword>
<reference evidence="2" key="2">
    <citation type="submission" date="2025-09" db="UniProtKB">
        <authorList>
            <consortium name="Ensembl"/>
        </authorList>
    </citation>
    <scope>IDENTIFICATION</scope>
</reference>
<dbReference type="AlphaFoldDB" id="A0A3Q3GN93"/>
<dbReference type="SMART" id="SM00034">
    <property type="entry name" value="CLECT"/>
    <property type="match status" value="1"/>
</dbReference>
<dbReference type="InterPro" id="IPR001304">
    <property type="entry name" value="C-type_lectin-like"/>
</dbReference>
<reference evidence="2" key="1">
    <citation type="submission" date="2025-08" db="UniProtKB">
        <authorList>
            <consortium name="Ensembl"/>
        </authorList>
    </citation>
    <scope>IDENTIFICATION</scope>
</reference>
<name>A0A3Q3GN93_KRYMA</name>
<dbReference type="SUPFAM" id="SSF56436">
    <property type="entry name" value="C-type lectin-like"/>
    <property type="match status" value="1"/>
</dbReference>
<dbReference type="PANTHER" id="PTHR22803">
    <property type="entry name" value="MANNOSE, PHOSPHOLIPASE, LECTIN RECEPTOR RELATED"/>
    <property type="match status" value="1"/>
</dbReference>
<dbReference type="InterPro" id="IPR016187">
    <property type="entry name" value="CTDL_fold"/>
</dbReference>
<dbReference type="OMA" id="QSSWKQS"/>
<dbReference type="Gene3D" id="3.10.100.10">
    <property type="entry name" value="Mannose-Binding Protein A, subunit A"/>
    <property type="match status" value="1"/>
</dbReference>
<dbReference type="Pfam" id="PF00059">
    <property type="entry name" value="Lectin_C"/>
    <property type="match status" value="1"/>
</dbReference>
<evidence type="ECO:0000259" key="1">
    <source>
        <dbReference type="PROSITE" id="PS50041"/>
    </source>
</evidence>
<evidence type="ECO:0000313" key="3">
    <source>
        <dbReference type="Proteomes" id="UP000264800"/>
    </source>
</evidence>
<evidence type="ECO:0000313" key="2">
    <source>
        <dbReference type="Ensembl" id="ENSKMAP00000024922.1"/>
    </source>
</evidence>
<dbReference type="Ensembl" id="ENSKMAT00000025234.1">
    <property type="protein sequence ID" value="ENSKMAP00000024922.1"/>
    <property type="gene ID" value="ENSKMAG00000018465.1"/>
</dbReference>
<accession>A0A3Q3GN93</accession>
<dbReference type="InterPro" id="IPR016186">
    <property type="entry name" value="C-type_lectin-like/link_sf"/>
</dbReference>
<dbReference type="GeneTree" id="ENSGT01030000234575"/>
<organism evidence="2 3">
    <name type="scientific">Kryptolebias marmoratus</name>
    <name type="common">Mangrove killifish</name>
    <name type="synonym">Rivulus marmoratus</name>
    <dbReference type="NCBI Taxonomy" id="37003"/>
    <lineage>
        <taxon>Eukaryota</taxon>
        <taxon>Metazoa</taxon>
        <taxon>Chordata</taxon>
        <taxon>Craniata</taxon>
        <taxon>Vertebrata</taxon>
        <taxon>Euteleostomi</taxon>
        <taxon>Actinopterygii</taxon>
        <taxon>Neopterygii</taxon>
        <taxon>Teleostei</taxon>
        <taxon>Neoteleostei</taxon>
        <taxon>Acanthomorphata</taxon>
        <taxon>Ovalentaria</taxon>
        <taxon>Atherinomorphae</taxon>
        <taxon>Cyprinodontiformes</taxon>
        <taxon>Rivulidae</taxon>
        <taxon>Kryptolebias</taxon>
    </lineage>
</organism>
<protein>
    <recommendedName>
        <fullName evidence="1">C-type lectin domain-containing protein</fullName>
    </recommendedName>
</protein>
<dbReference type="PROSITE" id="PS50041">
    <property type="entry name" value="C_TYPE_LECTIN_2"/>
    <property type="match status" value="1"/>
</dbReference>
<dbReference type="Proteomes" id="UP000264800">
    <property type="component" value="Unplaced"/>
</dbReference>
<feature type="domain" description="C-type lectin" evidence="1">
    <location>
        <begin position="52"/>
        <end position="169"/>
    </location>
</feature>
<dbReference type="InterPro" id="IPR050111">
    <property type="entry name" value="C-type_lectin/snaclec_domain"/>
</dbReference>
<proteinExistence type="predicted"/>
<sequence length="180" mass="21376">ERFQIDIYSFRIFKLNIFHFFTLTKKKLKGAIRERSPAGKRCLAWEGDWEKHGGKFFYFNIYGFTWNESRASCRDFGGDLVKIDSREEVREMIKTDEDRFWIGLTDSETEGRWLWVDGSPLNERFDCWKKIYENPSGEDCVRMGRIRPAHDMIYWFDKSCDARHQSICEKPAEPGQSSCV</sequence>